<sequence length="278" mass="30352">MQCIANGIYLFRCHVHVFLVLLLFFVIVAVVHVIHEAFLVEAFVIAIVPKVLVDRLVLGLLSVGITRTVGIEFTFRHNEVGGNISFGSFHLSQDPFFVCFRVFSQLHRRIDVGGQQHVGVFEKGDDGDQHQLHRSGRCPCFRVRLVGSGVSALMQDGDTQPAIAINVGVVNGGGEAECWGSKRELRGKSHSALEVATVVHGLLVQHHDADVPKEDVVVVEFDVERRDAFLGVGEVFKLSSKDGSGRFGTHDGNCDISCFVATVSRGCYFASLTTGFDS</sequence>
<dbReference type="Proteomes" id="UP000001997">
    <property type="component" value="Unassembled WGS sequence"/>
</dbReference>
<organism evidence="2 3">
    <name type="scientific">Meyerozyma guilliermondii (strain ATCC 6260 / CBS 566 / DSM 6381 / JCM 1539 / NBRC 10279 / NRRL Y-324)</name>
    <name type="common">Yeast</name>
    <name type="synonym">Candida guilliermondii</name>
    <dbReference type="NCBI Taxonomy" id="294746"/>
    <lineage>
        <taxon>Eukaryota</taxon>
        <taxon>Fungi</taxon>
        <taxon>Dikarya</taxon>
        <taxon>Ascomycota</taxon>
        <taxon>Saccharomycotina</taxon>
        <taxon>Pichiomycetes</taxon>
        <taxon>Debaryomycetaceae</taxon>
        <taxon>Meyerozyma</taxon>
    </lineage>
</organism>
<dbReference type="GeneID" id="5123846"/>
<accession>A5DRC4</accession>
<keyword evidence="1" id="KW-0472">Membrane</keyword>
<feature type="transmembrane region" description="Helical" evidence="1">
    <location>
        <begin position="9"/>
        <end position="31"/>
    </location>
</feature>
<dbReference type="HOGENOM" id="CLU_1001540_0_0_1"/>
<dbReference type="InParanoid" id="A5DRC4"/>
<keyword evidence="1" id="KW-0812">Transmembrane</keyword>
<protein>
    <submittedName>
        <fullName evidence="2">Uncharacterized protein</fullName>
    </submittedName>
</protein>
<reference evidence="2 3" key="1">
    <citation type="journal article" date="2009" name="Nature">
        <title>Evolution of pathogenicity and sexual reproduction in eight Candida genomes.</title>
        <authorList>
            <person name="Butler G."/>
            <person name="Rasmussen M.D."/>
            <person name="Lin M.F."/>
            <person name="Santos M.A."/>
            <person name="Sakthikumar S."/>
            <person name="Munro C.A."/>
            <person name="Rheinbay E."/>
            <person name="Grabherr M."/>
            <person name="Forche A."/>
            <person name="Reedy J.L."/>
            <person name="Agrafioti I."/>
            <person name="Arnaud M.B."/>
            <person name="Bates S."/>
            <person name="Brown A.J."/>
            <person name="Brunke S."/>
            <person name="Costanzo M.C."/>
            <person name="Fitzpatrick D.A."/>
            <person name="de Groot P.W."/>
            <person name="Harris D."/>
            <person name="Hoyer L.L."/>
            <person name="Hube B."/>
            <person name="Klis F.M."/>
            <person name="Kodira C."/>
            <person name="Lennard N."/>
            <person name="Logue M.E."/>
            <person name="Martin R."/>
            <person name="Neiman A.M."/>
            <person name="Nikolaou E."/>
            <person name="Quail M.A."/>
            <person name="Quinn J."/>
            <person name="Santos M.C."/>
            <person name="Schmitzberger F.F."/>
            <person name="Sherlock G."/>
            <person name="Shah P."/>
            <person name="Silverstein K.A."/>
            <person name="Skrzypek M.S."/>
            <person name="Soll D."/>
            <person name="Staggs R."/>
            <person name="Stansfield I."/>
            <person name="Stumpf M.P."/>
            <person name="Sudbery P.E."/>
            <person name="Srikantha T."/>
            <person name="Zeng Q."/>
            <person name="Berman J."/>
            <person name="Berriman M."/>
            <person name="Heitman J."/>
            <person name="Gow N.A."/>
            <person name="Lorenz M.C."/>
            <person name="Birren B.W."/>
            <person name="Kellis M."/>
            <person name="Cuomo C.A."/>
        </authorList>
    </citation>
    <scope>NUCLEOTIDE SEQUENCE [LARGE SCALE GENOMIC DNA]</scope>
    <source>
        <strain evidence="3">ATCC 6260 / CBS 566 / DSM 6381 / JCM 1539 / NBRC 10279 / NRRL Y-324</strain>
    </source>
</reference>
<gene>
    <name evidence="2" type="ORF">PGUG_05825</name>
</gene>
<keyword evidence="3" id="KW-1185">Reference proteome</keyword>
<proteinExistence type="predicted"/>
<keyword evidence="1" id="KW-1133">Transmembrane helix</keyword>
<dbReference type="RefSeq" id="XP_001482062.2">
    <property type="nucleotide sequence ID" value="XM_001482012.1"/>
</dbReference>
<dbReference type="AlphaFoldDB" id="A5DRC4"/>
<dbReference type="EMBL" id="CH408162">
    <property type="protein sequence ID" value="EDK41727.2"/>
    <property type="molecule type" value="Genomic_DNA"/>
</dbReference>
<name>A5DRC4_PICGU</name>
<dbReference type="KEGG" id="pgu:PGUG_05825"/>
<dbReference type="VEuPathDB" id="FungiDB:PGUG_05825"/>
<evidence type="ECO:0000256" key="1">
    <source>
        <dbReference type="SAM" id="Phobius"/>
    </source>
</evidence>
<evidence type="ECO:0000313" key="3">
    <source>
        <dbReference type="Proteomes" id="UP000001997"/>
    </source>
</evidence>
<evidence type="ECO:0000313" key="2">
    <source>
        <dbReference type="EMBL" id="EDK41727.2"/>
    </source>
</evidence>